<name>A0ABY6H0S9_9GAMM</name>
<keyword evidence="2" id="KW-1185">Reference proteome</keyword>
<organism evidence="1 2">
    <name type="scientific">Endozoicomonas euniceicola</name>
    <dbReference type="NCBI Taxonomy" id="1234143"/>
    <lineage>
        <taxon>Bacteria</taxon>
        <taxon>Pseudomonadati</taxon>
        <taxon>Pseudomonadota</taxon>
        <taxon>Gammaproteobacteria</taxon>
        <taxon>Oceanospirillales</taxon>
        <taxon>Endozoicomonadaceae</taxon>
        <taxon>Endozoicomonas</taxon>
    </lineage>
</organism>
<proteinExistence type="predicted"/>
<sequence length="71" mass="7922">MQNASISGSDPAPALIPAPFTTSQVTLTKQEHIQLKQQANQWRAMWKAACDREQKVLGDCSPPYRVRLLIS</sequence>
<reference evidence="1" key="1">
    <citation type="submission" date="2022-10" db="EMBL/GenBank/DDBJ databases">
        <title>Completed Genome Sequence of two octocoral isolated bacterium, Endozoicomonas euniceicola EF212T and Endozoicomonas gorgoniicola PS125T.</title>
        <authorList>
            <person name="Chiou Y.-J."/>
            <person name="Chen Y.-H."/>
        </authorList>
    </citation>
    <scope>NUCLEOTIDE SEQUENCE</scope>
    <source>
        <strain evidence="1">EF212</strain>
    </source>
</reference>
<gene>
    <name evidence="1" type="ORF">NX720_12340</name>
</gene>
<protein>
    <submittedName>
        <fullName evidence="1">Uncharacterized protein</fullName>
    </submittedName>
</protein>
<dbReference type="EMBL" id="CP103300">
    <property type="protein sequence ID" value="UYM18648.1"/>
    <property type="molecule type" value="Genomic_DNA"/>
</dbReference>
<evidence type="ECO:0000313" key="1">
    <source>
        <dbReference type="EMBL" id="UYM18648.1"/>
    </source>
</evidence>
<dbReference type="RefSeq" id="WP_262601403.1">
    <property type="nucleotide sequence ID" value="NZ_CP103300.1"/>
</dbReference>
<evidence type="ECO:0000313" key="2">
    <source>
        <dbReference type="Proteomes" id="UP001163255"/>
    </source>
</evidence>
<accession>A0ABY6H0S9</accession>
<dbReference type="Proteomes" id="UP001163255">
    <property type="component" value="Chromosome"/>
</dbReference>